<protein>
    <submittedName>
        <fullName evidence="2">Uncharacterized protein</fullName>
    </submittedName>
</protein>
<dbReference type="EMBL" id="JAHRHJ020000005">
    <property type="protein sequence ID" value="KAH9315211.1"/>
    <property type="molecule type" value="Genomic_DNA"/>
</dbReference>
<dbReference type="Proteomes" id="UP000824469">
    <property type="component" value="Unassembled WGS sequence"/>
</dbReference>
<evidence type="ECO:0000256" key="1">
    <source>
        <dbReference type="SAM" id="MobiDB-lite"/>
    </source>
</evidence>
<name>A0AA38G372_TAXCH</name>
<keyword evidence="3" id="KW-1185">Reference proteome</keyword>
<dbReference type="PANTHER" id="PTHR37237:SF1">
    <property type="entry name" value="OS02G0567000 PROTEIN"/>
    <property type="match status" value="1"/>
</dbReference>
<dbReference type="PANTHER" id="PTHR37237">
    <property type="entry name" value="OS02G0567000 PROTEIN"/>
    <property type="match status" value="1"/>
</dbReference>
<reference evidence="2 3" key="1">
    <citation type="journal article" date="2021" name="Nat. Plants">
        <title>The Taxus genome provides insights into paclitaxel biosynthesis.</title>
        <authorList>
            <person name="Xiong X."/>
            <person name="Gou J."/>
            <person name="Liao Q."/>
            <person name="Li Y."/>
            <person name="Zhou Q."/>
            <person name="Bi G."/>
            <person name="Li C."/>
            <person name="Du R."/>
            <person name="Wang X."/>
            <person name="Sun T."/>
            <person name="Guo L."/>
            <person name="Liang H."/>
            <person name="Lu P."/>
            <person name="Wu Y."/>
            <person name="Zhang Z."/>
            <person name="Ro D.K."/>
            <person name="Shang Y."/>
            <person name="Huang S."/>
            <person name="Yan J."/>
        </authorList>
    </citation>
    <scope>NUCLEOTIDE SEQUENCE [LARGE SCALE GENOMIC DNA]</scope>
    <source>
        <strain evidence="2">Ta-2019</strain>
    </source>
</reference>
<accession>A0AA38G372</accession>
<feature type="region of interest" description="Disordered" evidence="1">
    <location>
        <begin position="20"/>
        <end position="41"/>
    </location>
</feature>
<proteinExistence type="predicted"/>
<feature type="compositionally biased region" description="Low complexity" evidence="1">
    <location>
        <begin position="32"/>
        <end position="41"/>
    </location>
</feature>
<feature type="non-terminal residue" evidence="2">
    <location>
        <position position="1"/>
    </location>
</feature>
<comment type="caution">
    <text evidence="2">The sequence shown here is derived from an EMBL/GenBank/DDBJ whole genome shotgun (WGS) entry which is preliminary data.</text>
</comment>
<evidence type="ECO:0000313" key="2">
    <source>
        <dbReference type="EMBL" id="KAH9315211.1"/>
    </source>
</evidence>
<sequence>MARKLGGPLLCVGDLLADLSHEDDDNDERRPSSTSPQSPQTLHQIFEKNYKDLNVALTNSGDSWIGLTQKICTALKAADKLVQTSHVELEQLSKK</sequence>
<dbReference type="AlphaFoldDB" id="A0AA38G372"/>
<dbReference type="OMA" id="TQKICTA"/>
<evidence type="ECO:0000313" key="3">
    <source>
        <dbReference type="Proteomes" id="UP000824469"/>
    </source>
</evidence>
<gene>
    <name evidence="2" type="ORF">KI387_023838</name>
</gene>
<organism evidence="2 3">
    <name type="scientific">Taxus chinensis</name>
    <name type="common">Chinese yew</name>
    <name type="synonym">Taxus wallichiana var. chinensis</name>
    <dbReference type="NCBI Taxonomy" id="29808"/>
    <lineage>
        <taxon>Eukaryota</taxon>
        <taxon>Viridiplantae</taxon>
        <taxon>Streptophyta</taxon>
        <taxon>Embryophyta</taxon>
        <taxon>Tracheophyta</taxon>
        <taxon>Spermatophyta</taxon>
        <taxon>Pinopsida</taxon>
        <taxon>Pinidae</taxon>
        <taxon>Conifers II</taxon>
        <taxon>Cupressales</taxon>
        <taxon>Taxaceae</taxon>
        <taxon>Taxus</taxon>
    </lineage>
</organism>